<evidence type="ECO:0000256" key="1">
    <source>
        <dbReference type="SAM" id="MobiDB-lite"/>
    </source>
</evidence>
<dbReference type="OrthoDB" id="8004262at2"/>
<protein>
    <submittedName>
        <fullName evidence="3">Uncharacterized protein</fullName>
    </submittedName>
</protein>
<organism evidence="3 4">
    <name type="scientific">Methylobacterium soli</name>
    <dbReference type="NCBI Taxonomy" id="553447"/>
    <lineage>
        <taxon>Bacteria</taxon>
        <taxon>Pseudomonadati</taxon>
        <taxon>Pseudomonadota</taxon>
        <taxon>Alphaproteobacteria</taxon>
        <taxon>Hyphomicrobiales</taxon>
        <taxon>Methylobacteriaceae</taxon>
        <taxon>Methylobacterium</taxon>
    </lineage>
</organism>
<dbReference type="AlphaFoldDB" id="A0A6L3SZI0"/>
<accession>A0A6L3SZI0</accession>
<keyword evidence="4" id="KW-1185">Reference proteome</keyword>
<sequence>MKKLIAVSTFALTIAGSALAQGFPAAREPEATGTVIQRQLNNTGNDRSVIIAPGATGAETIETDSAAGGNAGQPSRAVPQGGASGSGGNGGVGGG</sequence>
<proteinExistence type="predicted"/>
<feature type="chain" id="PRO_5026948524" evidence="2">
    <location>
        <begin position="21"/>
        <end position="95"/>
    </location>
</feature>
<gene>
    <name evidence="3" type="ORF">F6X53_24040</name>
</gene>
<evidence type="ECO:0000256" key="2">
    <source>
        <dbReference type="SAM" id="SignalP"/>
    </source>
</evidence>
<keyword evidence="2" id="KW-0732">Signal</keyword>
<feature type="compositionally biased region" description="Gly residues" evidence="1">
    <location>
        <begin position="82"/>
        <end position="95"/>
    </location>
</feature>
<evidence type="ECO:0000313" key="4">
    <source>
        <dbReference type="Proteomes" id="UP000474159"/>
    </source>
</evidence>
<feature type="signal peptide" evidence="2">
    <location>
        <begin position="1"/>
        <end position="20"/>
    </location>
</feature>
<name>A0A6L3SZI0_9HYPH</name>
<reference evidence="3 4" key="1">
    <citation type="submission" date="2019-09" db="EMBL/GenBank/DDBJ databases">
        <title>YIM 48816 draft genome.</title>
        <authorList>
            <person name="Jiang L."/>
        </authorList>
    </citation>
    <scope>NUCLEOTIDE SEQUENCE [LARGE SCALE GENOMIC DNA]</scope>
    <source>
        <strain evidence="3 4">YIM 48816</strain>
    </source>
</reference>
<dbReference type="Proteomes" id="UP000474159">
    <property type="component" value="Unassembled WGS sequence"/>
</dbReference>
<comment type="caution">
    <text evidence="3">The sequence shown here is derived from an EMBL/GenBank/DDBJ whole genome shotgun (WGS) entry which is preliminary data.</text>
</comment>
<evidence type="ECO:0000313" key="3">
    <source>
        <dbReference type="EMBL" id="KAB1075905.1"/>
    </source>
</evidence>
<feature type="region of interest" description="Disordered" evidence="1">
    <location>
        <begin position="62"/>
        <end position="95"/>
    </location>
</feature>
<dbReference type="RefSeq" id="WP_151003061.1">
    <property type="nucleotide sequence ID" value="NZ_BPQY01000613.1"/>
</dbReference>
<dbReference type="EMBL" id="VZZK01000032">
    <property type="protein sequence ID" value="KAB1075905.1"/>
    <property type="molecule type" value="Genomic_DNA"/>
</dbReference>